<name>A0ACB8BGT8_9AGAM</name>
<sequence>MNNVPRRFGGWAEFRVRCGSKVVLGLYLGFCPVLEHFWRPHFILCSNDGYTQLTFYKCFSGSCKEPRVCRQYVGVCCTPRIVECDPRQEGGNSESNGSRMRTHYLRGIEPQAGERIGMLGQSNNCHLGLALGTKIAAAFSTLNSRNLNPTVSRFPACGRGRASIKVP</sequence>
<accession>A0ACB8BGT8</accession>
<dbReference type="EMBL" id="MU266425">
    <property type="protein sequence ID" value="KAH7924421.1"/>
    <property type="molecule type" value="Genomic_DNA"/>
</dbReference>
<evidence type="ECO:0000313" key="2">
    <source>
        <dbReference type="Proteomes" id="UP000790709"/>
    </source>
</evidence>
<keyword evidence="2" id="KW-1185">Reference proteome</keyword>
<comment type="caution">
    <text evidence="1">The sequence shown here is derived from an EMBL/GenBank/DDBJ whole genome shotgun (WGS) entry which is preliminary data.</text>
</comment>
<reference evidence="1" key="1">
    <citation type="journal article" date="2021" name="New Phytol.">
        <title>Evolutionary innovations through gain and loss of genes in the ectomycorrhizal Boletales.</title>
        <authorList>
            <person name="Wu G."/>
            <person name="Miyauchi S."/>
            <person name="Morin E."/>
            <person name="Kuo A."/>
            <person name="Drula E."/>
            <person name="Varga T."/>
            <person name="Kohler A."/>
            <person name="Feng B."/>
            <person name="Cao Y."/>
            <person name="Lipzen A."/>
            <person name="Daum C."/>
            <person name="Hundley H."/>
            <person name="Pangilinan J."/>
            <person name="Johnson J."/>
            <person name="Barry K."/>
            <person name="LaButti K."/>
            <person name="Ng V."/>
            <person name="Ahrendt S."/>
            <person name="Min B."/>
            <person name="Choi I.G."/>
            <person name="Park H."/>
            <person name="Plett J.M."/>
            <person name="Magnuson J."/>
            <person name="Spatafora J.W."/>
            <person name="Nagy L.G."/>
            <person name="Henrissat B."/>
            <person name="Grigoriev I.V."/>
            <person name="Yang Z.L."/>
            <person name="Xu J."/>
            <person name="Martin F.M."/>
        </authorList>
    </citation>
    <scope>NUCLEOTIDE SEQUENCE</scope>
    <source>
        <strain evidence="1">KUC20120723A-06</strain>
    </source>
</reference>
<evidence type="ECO:0000313" key="1">
    <source>
        <dbReference type="EMBL" id="KAH7924421.1"/>
    </source>
</evidence>
<organism evidence="1 2">
    <name type="scientific">Leucogyrophana mollusca</name>
    <dbReference type="NCBI Taxonomy" id="85980"/>
    <lineage>
        <taxon>Eukaryota</taxon>
        <taxon>Fungi</taxon>
        <taxon>Dikarya</taxon>
        <taxon>Basidiomycota</taxon>
        <taxon>Agaricomycotina</taxon>
        <taxon>Agaricomycetes</taxon>
        <taxon>Agaricomycetidae</taxon>
        <taxon>Boletales</taxon>
        <taxon>Boletales incertae sedis</taxon>
        <taxon>Leucogyrophana</taxon>
    </lineage>
</organism>
<dbReference type="Proteomes" id="UP000790709">
    <property type="component" value="Unassembled WGS sequence"/>
</dbReference>
<gene>
    <name evidence="1" type="ORF">BV22DRAFT_511617</name>
</gene>
<proteinExistence type="predicted"/>
<protein>
    <submittedName>
        <fullName evidence="1">Uncharacterized protein</fullName>
    </submittedName>
</protein>